<dbReference type="EMBL" id="JAINUG010000125">
    <property type="protein sequence ID" value="KAJ8394529.1"/>
    <property type="molecule type" value="Genomic_DNA"/>
</dbReference>
<keyword evidence="3" id="KW-1185">Reference proteome</keyword>
<proteinExistence type="predicted"/>
<feature type="region of interest" description="Disordered" evidence="1">
    <location>
        <begin position="22"/>
        <end position="51"/>
    </location>
</feature>
<dbReference type="Proteomes" id="UP001221898">
    <property type="component" value="Unassembled WGS sequence"/>
</dbReference>
<comment type="caution">
    <text evidence="2">The sequence shown here is derived from an EMBL/GenBank/DDBJ whole genome shotgun (WGS) entry which is preliminary data.</text>
</comment>
<reference evidence="2" key="1">
    <citation type="journal article" date="2023" name="Science">
        <title>Genome structures resolve the early diversification of teleost fishes.</title>
        <authorList>
            <person name="Parey E."/>
            <person name="Louis A."/>
            <person name="Montfort J."/>
            <person name="Bouchez O."/>
            <person name="Roques C."/>
            <person name="Iampietro C."/>
            <person name="Lluch J."/>
            <person name="Castinel A."/>
            <person name="Donnadieu C."/>
            <person name="Desvignes T."/>
            <person name="Floi Bucao C."/>
            <person name="Jouanno E."/>
            <person name="Wen M."/>
            <person name="Mejri S."/>
            <person name="Dirks R."/>
            <person name="Jansen H."/>
            <person name="Henkel C."/>
            <person name="Chen W.J."/>
            <person name="Zahm M."/>
            <person name="Cabau C."/>
            <person name="Klopp C."/>
            <person name="Thompson A.W."/>
            <person name="Robinson-Rechavi M."/>
            <person name="Braasch I."/>
            <person name="Lecointre G."/>
            <person name="Bobe J."/>
            <person name="Postlethwait J.H."/>
            <person name="Berthelot C."/>
            <person name="Roest Crollius H."/>
            <person name="Guiguen Y."/>
        </authorList>
    </citation>
    <scope>NUCLEOTIDE SEQUENCE</scope>
    <source>
        <strain evidence="2">NC1722</strain>
    </source>
</reference>
<sequence length="76" mass="8008">MVDGPDAEVLVFIKKTVEWGGQATPHRSKSCGAPSAALGPSSATPCPSPTTTPAFTPWSQIPLTAIEHRHCVSTMY</sequence>
<organism evidence="2 3">
    <name type="scientific">Aldrovandia affinis</name>
    <dbReference type="NCBI Taxonomy" id="143900"/>
    <lineage>
        <taxon>Eukaryota</taxon>
        <taxon>Metazoa</taxon>
        <taxon>Chordata</taxon>
        <taxon>Craniata</taxon>
        <taxon>Vertebrata</taxon>
        <taxon>Euteleostomi</taxon>
        <taxon>Actinopterygii</taxon>
        <taxon>Neopterygii</taxon>
        <taxon>Teleostei</taxon>
        <taxon>Notacanthiformes</taxon>
        <taxon>Halosauridae</taxon>
        <taxon>Aldrovandia</taxon>
    </lineage>
</organism>
<gene>
    <name evidence="2" type="ORF">AAFF_G00045390</name>
</gene>
<accession>A0AAD7WFY0</accession>
<evidence type="ECO:0000313" key="3">
    <source>
        <dbReference type="Proteomes" id="UP001221898"/>
    </source>
</evidence>
<evidence type="ECO:0000256" key="1">
    <source>
        <dbReference type="SAM" id="MobiDB-lite"/>
    </source>
</evidence>
<name>A0AAD7WFY0_9TELE</name>
<dbReference type="AlphaFoldDB" id="A0AAD7WFY0"/>
<evidence type="ECO:0000313" key="2">
    <source>
        <dbReference type="EMBL" id="KAJ8394529.1"/>
    </source>
</evidence>
<feature type="compositionally biased region" description="Low complexity" evidence="1">
    <location>
        <begin position="30"/>
        <end position="51"/>
    </location>
</feature>
<protein>
    <submittedName>
        <fullName evidence="2">Uncharacterized protein</fullName>
    </submittedName>
</protein>